<feature type="domain" description="VWFA" evidence="1">
    <location>
        <begin position="22"/>
        <end position="225"/>
    </location>
</feature>
<proteinExistence type="predicted"/>
<organism evidence="2 3">
    <name type="scientific">Adlercreutzia caecimuris</name>
    <dbReference type="NCBI Taxonomy" id="671266"/>
    <lineage>
        <taxon>Bacteria</taxon>
        <taxon>Bacillati</taxon>
        <taxon>Actinomycetota</taxon>
        <taxon>Coriobacteriia</taxon>
        <taxon>Eggerthellales</taxon>
        <taxon>Eggerthellaceae</taxon>
        <taxon>Adlercreutzia</taxon>
    </lineage>
</organism>
<dbReference type="SMART" id="SM00327">
    <property type="entry name" value="VWA"/>
    <property type="match status" value="1"/>
</dbReference>
<dbReference type="RefSeq" id="WP_136435811.1">
    <property type="nucleotide sequence ID" value="NZ_SSTJ01000019.1"/>
</dbReference>
<dbReference type="InterPro" id="IPR036465">
    <property type="entry name" value="vWFA_dom_sf"/>
</dbReference>
<name>A0A4S4FZ79_9ACTN</name>
<reference evidence="2 3" key="1">
    <citation type="submission" date="2019-04" db="EMBL/GenBank/DDBJ databases">
        <title>Microbes associate with the intestines of laboratory mice.</title>
        <authorList>
            <person name="Navarre W."/>
            <person name="Wong E."/>
            <person name="Huang K.C."/>
            <person name="Tropini C."/>
            <person name="Ng K."/>
            <person name="Yu B."/>
        </authorList>
    </citation>
    <scope>NUCLEOTIDE SEQUENCE [LARGE SCALE GENOMIC DNA]</scope>
    <source>
        <strain evidence="2 3">NM80_B27</strain>
    </source>
</reference>
<gene>
    <name evidence="2" type="ORF">E5986_10635</name>
</gene>
<evidence type="ECO:0000259" key="1">
    <source>
        <dbReference type="PROSITE" id="PS50234"/>
    </source>
</evidence>
<dbReference type="Gene3D" id="3.40.50.410">
    <property type="entry name" value="von Willebrand factor, type A domain"/>
    <property type="match status" value="1"/>
</dbReference>
<accession>A0A4S4FZ79</accession>
<evidence type="ECO:0000313" key="2">
    <source>
        <dbReference type="EMBL" id="THG35954.1"/>
    </source>
</evidence>
<dbReference type="Proteomes" id="UP000308978">
    <property type="component" value="Unassembled WGS sequence"/>
</dbReference>
<sequence length="268" mass="30141">MVNPLIDTRDMIQPENHSTRIPVVLCLDTSQSMTTNGGFEALNEGVQAFFETCKNDPVNRLGFDVAIVTFGAQGVSKVQDFRPIWNQEEVPSFEFVSEHWIDGTPMGKGIDLAMKGLERRKGEYKEEHVSYYQPFLVIITDGQSTEIVRQAFDSEEEFEESRKRFDAVKRALVDLQRNRKLKVIALGVGNEDYSELADFVVDKKVLLAKDFSAFDLLFEFMSKSMSNSSGIAGNGTIIEESPLAQIVEDLEDEGVVSICIEDFGRDED</sequence>
<protein>
    <submittedName>
        <fullName evidence="2">VWA domain-containing protein</fullName>
    </submittedName>
</protein>
<dbReference type="PROSITE" id="PS50234">
    <property type="entry name" value="VWFA"/>
    <property type="match status" value="1"/>
</dbReference>
<dbReference type="InterPro" id="IPR002035">
    <property type="entry name" value="VWF_A"/>
</dbReference>
<dbReference type="Pfam" id="PF00092">
    <property type="entry name" value="VWA"/>
    <property type="match status" value="1"/>
</dbReference>
<comment type="caution">
    <text evidence="2">The sequence shown here is derived from an EMBL/GenBank/DDBJ whole genome shotgun (WGS) entry which is preliminary data.</text>
</comment>
<dbReference type="EMBL" id="SSTJ01000019">
    <property type="protein sequence ID" value="THG35954.1"/>
    <property type="molecule type" value="Genomic_DNA"/>
</dbReference>
<dbReference type="SUPFAM" id="SSF53300">
    <property type="entry name" value="vWA-like"/>
    <property type="match status" value="1"/>
</dbReference>
<evidence type="ECO:0000313" key="3">
    <source>
        <dbReference type="Proteomes" id="UP000308978"/>
    </source>
</evidence>
<dbReference type="AlphaFoldDB" id="A0A4S4FZ79"/>